<keyword evidence="2" id="KW-1185">Reference proteome</keyword>
<organism evidence="2 3">
    <name type="scientific">Heligmosomoides polygyrus</name>
    <name type="common">Parasitic roundworm</name>
    <dbReference type="NCBI Taxonomy" id="6339"/>
    <lineage>
        <taxon>Eukaryota</taxon>
        <taxon>Metazoa</taxon>
        <taxon>Ecdysozoa</taxon>
        <taxon>Nematoda</taxon>
        <taxon>Chromadorea</taxon>
        <taxon>Rhabditida</taxon>
        <taxon>Rhabditina</taxon>
        <taxon>Rhabditomorpha</taxon>
        <taxon>Strongyloidea</taxon>
        <taxon>Heligmosomidae</taxon>
        <taxon>Heligmosomoides</taxon>
    </lineage>
</organism>
<dbReference type="WBParaSite" id="HPBE_0002272901-mRNA-1">
    <property type="protein sequence ID" value="HPBE_0002272901-mRNA-1"/>
    <property type="gene ID" value="HPBE_0002272901"/>
</dbReference>
<name>A0A183GJ86_HELPZ</name>
<gene>
    <name evidence="1" type="ORF">HPBE_LOCUS22728</name>
</gene>
<reference evidence="1 2" key="1">
    <citation type="submission" date="2018-11" db="EMBL/GenBank/DDBJ databases">
        <authorList>
            <consortium name="Pathogen Informatics"/>
        </authorList>
    </citation>
    <scope>NUCLEOTIDE SEQUENCE [LARGE SCALE GENOMIC DNA]</scope>
</reference>
<reference evidence="3" key="2">
    <citation type="submission" date="2019-09" db="UniProtKB">
        <authorList>
            <consortium name="WormBaseParasite"/>
        </authorList>
    </citation>
    <scope>IDENTIFICATION</scope>
</reference>
<protein>
    <submittedName>
        <fullName evidence="3">Neur_chan_LBD domain-containing protein</fullName>
    </submittedName>
</protein>
<dbReference type="OrthoDB" id="5783790at2759"/>
<sequence length="148" mass="16891">MFFWSCCVFQNDCPQTATMYCSSAYVDGFPFTFNVWFPFSWRCCETILKGPNSRTNGCDAASLLVHFDEHWPFLSTVVVYYYVRDGPRISHDSHLVTASVQRWLQHEFNLSPQPGAHEVCAQVTALVRASVTTISLLVLTKHMDAKRT</sequence>
<evidence type="ECO:0000313" key="1">
    <source>
        <dbReference type="EMBL" id="VDP34326.1"/>
    </source>
</evidence>
<evidence type="ECO:0000313" key="2">
    <source>
        <dbReference type="Proteomes" id="UP000050761"/>
    </source>
</evidence>
<evidence type="ECO:0000313" key="3">
    <source>
        <dbReference type="WBParaSite" id="HPBE_0002272901-mRNA-1"/>
    </source>
</evidence>
<dbReference type="AlphaFoldDB" id="A0A183GJ86"/>
<dbReference type="Proteomes" id="UP000050761">
    <property type="component" value="Unassembled WGS sequence"/>
</dbReference>
<dbReference type="EMBL" id="UZAH01034293">
    <property type="protein sequence ID" value="VDP34326.1"/>
    <property type="molecule type" value="Genomic_DNA"/>
</dbReference>
<accession>A0A183GJ86</accession>
<proteinExistence type="predicted"/>
<accession>A0A3P8GTX3</accession>